<sequence>MKSSIVPSGLPVRPSDLTISEDEPSIGDARPFGLTRVEAADADMIAVNGITYDRSRQLNVDGRDQAVVNADRPIHAATHYDTKFDMTWVTDKD</sequence>
<dbReference type="EMBL" id="CP016076">
    <property type="protein sequence ID" value="APU16525.1"/>
    <property type="molecule type" value="Genomic_DNA"/>
</dbReference>
<dbReference type="RefSeq" id="WP_157434380.1">
    <property type="nucleotide sequence ID" value="NZ_CP016076.1"/>
</dbReference>
<dbReference type="KEGG" id="acad:UA74_22535"/>
<proteinExistence type="predicted"/>
<evidence type="ECO:0000313" key="3">
    <source>
        <dbReference type="Proteomes" id="UP000185511"/>
    </source>
</evidence>
<evidence type="ECO:0000256" key="1">
    <source>
        <dbReference type="SAM" id="MobiDB-lite"/>
    </source>
</evidence>
<feature type="region of interest" description="Disordered" evidence="1">
    <location>
        <begin position="1"/>
        <end position="27"/>
    </location>
</feature>
<protein>
    <submittedName>
        <fullName evidence="2">Uncharacterized protein</fullName>
    </submittedName>
</protein>
<accession>A0AAC9LHM7</accession>
<name>A0AAC9LHM7_9PSEU</name>
<reference evidence="3" key="1">
    <citation type="submission" date="2016-06" db="EMBL/GenBank/DDBJ databases">
        <title>Complete genome sequence of Actinoalloteichus fjordicus DSM 46855 (=ADI127-17), type strain of the new species Actinoalloteichus fjordicus.</title>
        <authorList>
            <person name="Ruckert C."/>
            <person name="Nouioui I."/>
            <person name="Willmese J."/>
            <person name="van Wezel G."/>
            <person name="Klenk H.-P."/>
            <person name="Kalinowski J."/>
            <person name="Zotchev S.B."/>
        </authorList>
    </citation>
    <scope>NUCLEOTIDE SEQUENCE [LARGE SCALE GENOMIC DNA]</scope>
    <source>
        <strain evidence="3">ADI127-7</strain>
    </source>
</reference>
<evidence type="ECO:0000313" key="2">
    <source>
        <dbReference type="EMBL" id="APU16525.1"/>
    </source>
</evidence>
<keyword evidence="3" id="KW-1185">Reference proteome</keyword>
<gene>
    <name evidence="2" type="ORF">UA74_22535</name>
</gene>
<organism evidence="2 3">
    <name type="scientific">Actinoalloteichus fjordicus</name>
    <dbReference type="NCBI Taxonomy" id="1612552"/>
    <lineage>
        <taxon>Bacteria</taxon>
        <taxon>Bacillati</taxon>
        <taxon>Actinomycetota</taxon>
        <taxon>Actinomycetes</taxon>
        <taxon>Pseudonocardiales</taxon>
        <taxon>Pseudonocardiaceae</taxon>
        <taxon>Actinoalloteichus</taxon>
    </lineage>
</organism>
<dbReference type="Proteomes" id="UP000185511">
    <property type="component" value="Chromosome"/>
</dbReference>
<dbReference type="AlphaFoldDB" id="A0AAC9LHM7"/>